<name>A0A2A6F937_9HYPH</name>
<evidence type="ECO:0000256" key="1">
    <source>
        <dbReference type="SAM" id="Phobius"/>
    </source>
</evidence>
<dbReference type="EMBL" id="NWQG01000185">
    <property type="protein sequence ID" value="PDQ18449.1"/>
    <property type="molecule type" value="Genomic_DNA"/>
</dbReference>
<organism evidence="2 3">
    <name type="scientific">Mesorhizobium sanjuanii</name>
    <dbReference type="NCBI Taxonomy" id="2037900"/>
    <lineage>
        <taxon>Bacteria</taxon>
        <taxon>Pseudomonadati</taxon>
        <taxon>Pseudomonadota</taxon>
        <taxon>Alphaproteobacteria</taxon>
        <taxon>Hyphomicrobiales</taxon>
        <taxon>Phyllobacteriaceae</taxon>
        <taxon>Mesorhizobium</taxon>
    </lineage>
</organism>
<feature type="transmembrane region" description="Helical" evidence="1">
    <location>
        <begin position="75"/>
        <end position="93"/>
    </location>
</feature>
<keyword evidence="3" id="KW-1185">Reference proteome</keyword>
<sequence length="97" mass="11105">MTGEAFYLLAGVWALAILAVFIMAIRLSYRIEARSPDLTNRSGFPRNAMMFHTVTNTNVARDEETQAMRRRMNRLLLIVLAGFVLMWVAIRWARSTA</sequence>
<evidence type="ECO:0000313" key="2">
    <source>
        <dbReference type="EMBL" id="PDQ18449.1"/>
    </source>
</evidence>
<proteinExistence type="predicted"/>
<keyword evidence="1" id="KW-1133">Transmembrane helix</keyword>
<accession>A0A2A6F937</accession>
<dbReference type="RefSeq" id="WP_097576268.1">
    <property type="nucleotide sequence ID" value="NZ_NWQG01000185.1"/>
</dbReference>
<comment type="caution">
    <text evidence="2">The sequence shown here is derived from an EMBL/GenBank/DDBJ whole genome shotgun (WGS) entry which is preliminary data.</text>
</comment>
<dbReference type="AlphaFoldDB" id="A0A2A6F937"/>
<gene>
    <name evidence="2" type="ORF">CN311_24590</name>
</gene>
<feature type="transmembrane region" description="Helical" evidence="1">
    <location>
        <begin position="6"/>
        <end position="25"/>
    </location>
</feature>
<protein>
    <submittedName>
        <fullName evidence="2">Uncharacterized protein</fullName>
    </submittedName>
</protein>
<dbReference type="Proteomes" id="UP000219182">
    <property type="component" value="Unassembled WGS sequence"/>
</dbReference>
<keyword evidence="1" id="KW-0472">Membrane</keyword>
<keyword evidence="1" id="KW-0812">Transmembrane</keyword>
<evidence type="ECO:0000313" key="3">
    <source>
        <dbReference type="Proteomes" id="UP000219182"/>
    </source>
</evidence>
<reference evidence="2 3" key="1">
    <citation type="submission" date="2017-09" db="EMBL/GenBank/DDBJ databases">
        <title>Mesorhizobum sanjuanii sp. nov. isolated from nodules of Lotus tenuis in saline-alkaline lowlands of Flooding Pampa.</title>
        <authorList>
            <person name="Sannazzaro A.I."/>
            <person name="Torres Tejerizo G.A."/>
            <person name="Fontana F."/>
            <person name="Cumpa Velazquez L.M."/>
            <person name="Hansen L."/>
            <person name="Pistorio M."/>
            <person name="Estrella M.J."/>
        </authorList>
    </citation>
    <scope>NUCLEOTIDE SEQUENCE [LARGE SCALE GENOMIC DNA]</scope>
    <source>
        <strain evidence="2 3">BSA136</strain>
    </source>
</reference>